<name>E6W606_DESIS</name>
<evidence type="ECO:0000313" key="2">
    <source>
        <dbReference type="Proteomes" id="UP000002572"/>
    </source>
</evidence>
<dbReference type="STRING" id="653733.Selin_0188"/>
<dbReference type="Gene3D" id="2.60.120.430">
    <property type="entry name" value="Galactose-binding lectin"/>
    <property type="match status" value="1"/>
</dbReference>
<dbReference type="KEGG" id="din:Selin_0188"/>
<sequence length="960" mass="104112">MKHELASCNVKHQKGSLLIVAVFLITVVAAMGIAVTSVFSGTTLAGLGIHRDTQAKSQDRYRFLTGTPPEVIRPLGNADLIIGLQDGSAPLTPEQILRRTGNIMLSENFQSWGFPGGHATGSNPEAGILQLKTPGASSQGYTSTNLQLCDMGGEEVVFRVYYDGRAAVRVNSFTLTIGLHSGAQIVRHFTAFNRSNGNVTAGMIEFSLGVFNPGLDIASVRLEFNWQSTGDRYLILSNFYLGPENGCGDSGQGGLGQQELVIGEDGALLFGNLVNGEPLAYSNLPAHAWVEETFLMGAAERPFRAFFRFQTFPGQTANDARGTQGGFTFTLFPGDHNFLCTNASKSGDQQQGSHLGFANLEATEVKINFQPDILEDCGSNLCAWHSGTNATSIRNMKVPVPDGYLPDYSETFGNRGNGWRYGWTSEFYGPPRYRTTLTNPADSNLSADENLRWDTFNHMALVWGTTAWWAREWELALPNGQYLVTLGAGDPRYSDQDNTMLVEGVRFADPDPYATTLGTGGDFDLWNNVEVGVYDGRLTVAPEADRNAKISFIEVRPAGCDPAEDSPRMAIEFDLHQEEHLGDPAANHVAFLSTASVEHGATGNPPCATATQFGGEGGCTYNPSQANWLEYQASAGVEPHTYATRIELSRQQCDLADPAKNLLVLVWVCNPGESCHSDSTFGDVTSPYPQWSQNSFQYCTSFPEQEGISTEALFQQLKAGFTFATGDIPFGLKISDLAIYPSARATGSHWPFDAGNRGPGIVVGHSYSPDTPSGAGQSLAGGYTFLEDSSTFNIATQNFSLSAWVKLSAMPTQPRVIAGKGGSGGSNGYSLLVDTQGYVIFQVRDSNGTMRSVRSERPLQLGEWEHLAGILQRANPEHSTVANQLRLYLGGNRQLGETSGSSHDLHGRSLHTPSLFAIGNVHDGNMFSAATFPGLIDEVRIYPDFVLYNATIRDMYTNRW</sequence>
<evidence type="ECO:0000313" key="1">
    <source>
        <dbReference type="EMBL" id="ADU64945.1"/>
    </source>
</evidence>
<dbReference type="OrthoDB" id="9802318at2"/>
<dbReference type="SUPFAM" id="SSF49785">
    <property type="entry name" value="Galactose-binding domain-like"/>
    <property type="match status" value="1"/>
</dbReference>
<evidence type="ECO:0008006" key="3">
    <source>
        <dbReference type="Google" id="ProtNLM"/>
    </source>
</evidence>
<dbReference type="Pfam" id="PF13385">
    <property type="entry name" value="Laminin_G_3"/>
    <property type="match status" value="1"/>
</dbReference>
<dbReference type="HOGENOM" id="CLU_307728_0_0_0"/>
<dbReference type="InParanoid" id="E6W606"/>
<reference evidence="1 2" key="1">
    <citation type="submission" date="2010-12" db="EMBL/GenBank/DDBJ databases">
        <title>Complete sequence of Desulfurispirillum indicum S5.</title>
        <authorList>
            <consortium name="US DOE Joint Genome Institute"/>
            <person name="Lucas S."/>
            <person name="Copeland A."/>
            <person name="Lapidus A."/>
            <person name="Cheng J.-F."/>
            <person name="Goodwin L."/>
            <person name="Pitluck S."/>
            <person name="Chertkov O."/>
            <person name="Held B."/>
            <person name="Detter J.C."/>
            <person name="Han C."/>
            <person name="Tapia R."/>
            <person name="Land M."/>
            <person name="Hauser L."/>
            <person name="Kyrpides N."/>
            <person name="Ivanova N."/>
            <person name="Mikhailova N."/>
            <person name="Haggblom M."/>
            <person name="Rauschenbach I."/>
            <person name="Bini E."/>
            <person name="Woyke T."/>
        </authorList>
    </citation>
    <scope>NUCLEOTIDE SEQUENCE [LARGE SCALE GENOMIC DNA]</scope>
    <source>
        <strain evidence="2">ATCC BAA-1389 / DSM 22839 / S5</strain>
    </source>
</reference>
<protein>
    <recommendedName>
        <fullName evidence="3">LamG domain protein jellyroll fold domain protein</fullName>
    </recommendedName>
</protein>
<proteinExistence type="predicted"/>
<dbReference type="InterPro" id="IPR008979">
    <property type="entry name" value="Galactose-bd-like_sf"/>
</dbReference>
<dbReference type="eggNOG" id="COG3291">
    <property type="taxonomic scope" value="Bacteria"/>
</dbReference>
<dbReference type="RefSeq" id="WP_013504834.1">
    <property type="nucleotide sequence ID" value="NC_014836.1"/>
</dbReference>
<dbReference type="EMBL" id="CP002432">
    <property type="protein sequence ID" value="ADU64945.1"/>
    <property type="molecule type" value="Genomic_DNA"/>
</dbReference>
<organism evidence="1 2">
    <name type="scientific">Desulfurispirillum indicum (strain ATCC BAA-1389 / DSM 22839 / S5)</name>
    <dbReference type="NCBI Taxonomy" id="653733"/>
    <lineage>
        <taxon>Bacteria</taxon>
        <taxon>Pseudomonadati</taxon>
        <taxon>Chrysiogenota</taxon>
        <taxon>Chrysiogenia</taxon>
        <taxon>Chrysiogenales</taxon>
        <taxon>Chrysiogenaceae</taxon>
        <taxon>Desulfurispirillum</taxon>
    </lineage>
</organism>
<dbReference type="AlphaFoldDB" id="E6W606"/>
<dbReference type="Gene3D" id="2.60.120.200">
    <property type="match status" value="1"/>
</dbReference>
<dbReference type="InterPro" id="IPR013320">
    <property type="entry name" value="ConA-like_dom_sf"/>
</dbReference>
<accession>E6W606</accession>
<dbReference type="SUPFAM" id="SSF49899">
    <property type="entry name" value="Concanavalin A-like lectins/glucanases"/>
    <property type="match status" value="1"/>
</dbReference>
<keyword evidence="2" id="KW-1185">Reference proteome</keyword>
<gene>
    <name evidence="1" type="ordered locus">Selin_0188</name>
</gene>
<dbReference type="Proteomes" id="UP000002572">
    <property type="component" value="Chromosome"/>
</dbReference>